<feature type="coiled-coil region" evidence="4">
    <location>
        <begin position="564"/>
        <end position="591"/>
    </location>
</feature>
<dbReference type="Gene3D" id="3.40.50.2300">
    <property type="match status" value="2"/>
</dbReference>
<keyword evidence="2" id="KW-0238">DNA-binding</keyword>
<accession>A0A806KJV1</accession>
<evidence type="ECO:0000259" key="5">
    <source>
        <dbReference type="PROSITE" id="PS50887"/>
    </source>
</evidence>
<dbReference type="PROSITE" id="PS50887">
    <property type="entry name" value="GGDEF"/>
    <property type="match status" value="1"/>
</dbReference>
<protein>
    <submittedName>
        <fullName evidence="6">Diguanylate cyclase (GGDEF domain)</fullName>
    </submittedName>
</protein>
<evidence type="ECO:0000313" key="6">
    <source>
        <dbReference type="EMBL" id="AGS51780.1"/>
    </source>
</evidence>
<dbReference type="SMART" id="SM00267">
    <property type="entry name" value="GGDEF"/>
    <property type="match status" value="1"/>
</dbReference>
<sequence length="750" mass="84395">MTIEKRITIGFFVSELENAYAETLCRGITDAAAAIEANVIIFPGKSPKVPYDYQYQYNAIYELASEKSLDALILATGTMINFLSDEEFKAFFNRYKKLPLVSISIDIKGVSGVLIDNKVGLNDLFDHLIEDHKFSRIAFISGPEHNNEARERYQVYRKALEKHGIPFDPDLVANGDFTNYSGVQAVNTLLDNKNVKFQAIAAANDEMALNAMKELQKRGFKIPEDIAVVGFDNVDSAHYSSPSLTTVAQPIYDQAYKAVELACELIAGKPAHNMVLPTSMILRESCGCFSHAVMSINAADGDSAAQALPVPDCEDAKQVESVLQKAITQATAGTLDNVGGMMLINEISKIVNSVTKDKEEKLRSWQEIITNFRSQANLRTLSAETIIRVEDFFHKARMLLLEISYKNDSKRWAIHHNDIKGLRDVLSLMISGVNNSIDALNSILPMLKDMGMRYFYVFLYENAVSHRITTNWVFPEKITLVLAYSSTQNFTDLHGMTMPVTSILDRNLYPKDNRYVMVTSPLFYMNEQIGFLVCEPNLNDIYLFESLVVEISCALKLANLIKTRQGIENKLRIALEDLEKYNEQLNSISETDELTKLLNRRGFMNRARQMLSVTKRMKHNGALFFADLDGLKGINDNYGHEEGDNAIKVVADVLKKAFRESDVLARLGGDEFTIFTLNATSDMLNMFEKRIALYVDEYNETSNKAYKVSVSVGAVSFLHTDVTDIESLMNQADISLYQQKKKKKELLAKQ</sequence>
<feature type="domain" description="GGDEF" evidence="5">
    <location>
        <begin position="619"/>
        <end position="750"/>
    </location>
</feature>
<dbReference type="CDD" id="cd06267">
    <property type="entry name" value="PBP1_LacI_sugar_binding-like"/>
    <property type="match status" value="1"/>
</dbReference>
<dbReference type="InterPro" id="IPR028082">
    <property type="entry name" value="Peripla_BP_I"/>
</dbReference>
<keyword evidence="1" id="KW-0805">Transcription regulation</keyword>
<keyword evidence="3" id="KW-0804">Transcription</keyword>
<dbReference type="EMBL" id="JQ844170">
    <property type="protein sequence ID" value="AGS51780.1"/>
    <property type="molecule type" value="Genomic_DNA"/>
</dbReference>
<evidence type="ECO:0000256" key="3">
    <source>
        <dbReference type="ARBA" id="ARBA00023163"/>
    </source>
</evidence>
<dbReference type="InterPro" id="IPR046335">
    <property type="entry name" value="LacI/GalR-like_sensor"/>
</dbReference>
<dbReference type="InterPro" id="IPR029787">
    <property type="entry name" value="Nucleotide_cyclase"/>
</dbReference>
<dbReference type="Pfam" id="PF13377">
    <property type="entry name" value="Peripla_BP_3"/>
    <property type="match status" value="1"/>
</dbReference>
<evidence type="ECO:0000256" key="4">
    <source>
        <dbReference type="SAM" id="Coils"/>
    </source>
</evidence>
<name>A0A806KJV1_9BACT</name>
<dbReference type="Pfam" id="PF00990">
    <property type="entry name" value="GGDEF"/>
    <property type="match status" value="1"/>
</dbReference>
<dbReference type="GO" id="GO:0000976">
    <property type="term" value="F:transcription cis-regulatory region binding"/>
    <property type="evidence" value="ECO:0007669"/>
    <property type="project" value="TreeGrafter"/>
</dbReference>
<dbReference type="PANTHER" id="PTHR30146">
    <property type="entry name" value="LACI-RELATED TRANSCRIPTIONAL REPRESSOR"/>
    <property type="match status" value="1"/>
</dbReference>
<dbReference type="Gene3D" id="3.30.70.270">
    <property type="match status" value="1"/>
</dbReference>
<proteinExistence type="predicted"/>
<organism evidence="6">
    <name type="scientific">uncultured bacterium contig00046</name>
    <dbReference type="NCBI Taxonomy" id="1181532"/>
    <lineage>
        <taxon>Bacteria</taxon>
        <taxon>environmental samples</taxon>
    </lineage>
</organism>
<reference evidence="6" key="1">
    <citation type="submission" date="2012-03" db="EMBL/GenBank/DDBJ databases">
        <title>Functional metagenomics reveals considerable lignocellulase gene clusters in the gut microbiome of a wood-feeding higher termite.</title>
        <authorList>
            <person name="Liu N."/>
        </authorList>
    </citation>
    <scope>NUCLEOTIDE SEQUENCE</scope>
</reference>
<keyword evidence="4" id="KW-0175">Coiled coil</keyword>
<dbReference type="PANTHER" id="PTHR30146:SF24">
    <property type="entry name" value="XYLOSE OPERON REGULATORY PROTEIN"/>
    <property type="match status" value="1"/>
</dbReference>
<dbReference type="CDD" id="cd01949">
    <property type="entry name" value="GGDEF"/>
    <property type="match status" value="1"/>
</dbReference>
<dbReference type="NCBIfam" id="TIGR00254">
    <property type="entry name" value="GGDEF"/>
    <property type="match status" value="1"/>
</dbReference>
<dbReference type="AlphaFoldDB" id="A0A806KJV1"/>
<dbReference type="GO" id="GO:0003700">
    <property type="term" value="F:DNA-binding transcription factor activity"/>
    <property type="evidence" value="ECO:0007669"/>
    <property type="project" value="TreeGrafter"/>
</dbReference>
<dbReference type="InterPro" id="IPR043128">
    <property type="entry name" value="Rev_trsase/Diguanyl_cyclase"/>
</dbReference>
<dbReference type="SUPFAM" id="SSF55073">
    <property type="entry name" value="Nucleotide cyclase"/>
    <property type="match status" value="1"/>
</dbReference>
<evidence type="ECO:0000256" key="1">
    <source>
        <dbReference type="ARBA" id="ARBA00023015"/>
    </source>
</evidence>
<evidence type="ECO:0000256" key="2">
    <source>
        <dbReference type="ARBA" id="ARBA00023125"/>
    </source>
</evidence>
<dbReference type="InterPro" id="IPR000160">
    <property type="entry name" value="GGDEF_dom"/>
</dbReference>
<dbReference type="SUPFAM" id="SSF53822">
    <property type="entry name" value="Periplasmic binding protein-like I"/>
    <property type="match status" value="1"/>
</dbReference>